<dbReference type="GO" id="GO:0031410">
    <property type="term" value="C:cytoplasmic vesicle"/>
    <property type="evidence" value="ECO:0007669"/>
    <property type="project" value="TreeGrafter"/>
</dbReference>
<accession>A0A8J5XI70</accession>
<dbReference type="OrthoDB" id="10459001at2759"/>
<dbReference type="Pfam" id="PF02141">
    <property type="entry name" value="DENN"/>
    <property type="match status" value="1"/>
</dbReference>
<dbReference type="AlphaFoldDB" id="A0A8J5XI70"/>
<reference evidence="4" key="1">
    <citation type="submission" date="2021-05" db="EMBL/GenBank/DDBJ databases">
        <title>The genome of the haptophyte Pavlova lutheri (Diacronema luteri, Pavlovales) - a model for lipid biosynthesis in eukaryotic algae.</title>
        <authorList>
            <person name="Hulatt C.J."/>
            <person name="Posewitz M.C."/>
        </authorList>
    </citation>
    <scope>NUCLEOTIDE SEQUENCE</scope>
    <source>
        <strain evidence="4">NIVA-4/92</strain>
    </source>
</reference>
<feature type="compositionally biased region" description="Acidic residues" evidence="1">
    <location>
        <begin position="588"/>
        <end position="603"/>
    </location>
</feature>
<keyword evidence="2" id="KW-0732">Signal</keyword>
<feature type="chain" id="PRO_5035216382" description="UDENN domain-containing protein" evidence="2">
    <location>
        <begin position="22"/>
        <end position="791"/>
    </location>
</feature>
<evidence type="ECO:0000259" key="3">
    <source>
        <dbReference type="PROSITE" id="PS50211"/>
    </source>
</evidence>
<feature type="signal peptide" evidence="2">
    <location>
        <begin position="1"/>
        <end position="21"/>
    </location>
</feature>
<dbReference type="PANTHER" id="PTHR12296">
    <property type="entry name" value="DENN DOMAIN-CONTAINING PROTEIN 4"/>
    <property type="match status" value="1"/>
</dbReference>
<dbReference type="InterPro" id="IPR004182">
    <property type="entry name" value="GRAM"/>
</dbReference>
<comment type="caution">
    <text evidence="4">The sequence shown here is derived from an EMBL/GenBank/DDBJ whole genome shotgun (WGS) entry which is preliminary data.</text>
</comment>
<proteinExistence type="predicted"/>
<organism evidence="4 5">
    <name type="scientific">Diacronema lutheri</name>
    <name type="common">Unicellular marine alga</name>
    <name type="synonym">Monochrysis lutheri</name>
    <dbReference type="NCBI Taxonomy" id="2081491"/>
    <lineage>
        <taxon>Eukaryota</taxon>
        <taxon>Haptista</taxon>
        <taxon>Haptophyta</taxon>
        <taxon>Pavlovophyceae</taxon>
        <taxon>Pavlovales</taxon>
        <taxon>Pavlovaceae</taxon>
        <taxon>Diacronema</taxon>
    </lineage>
</organism>
<keyword evidence="5" id="KW-1185">Reference proteome</keyword>
<dbReference type="InterPro" id="IPR001194">
    <property type="entry name" value="cDENN_dom"/>
</dbReference>
<dbReference type="SMART" id="SM00799">
    <property type="entry name" value="DENN"/>
    <property type="match status" value="1"/>
</dbReference>
<evidence type="ECO:0000313" key="5">
    <source>
        <dbReference type="Proteomes" id="UP000751190"/>
    </source>
</evidence>
<feature type="region of interest" description="Disordered" evidence="1">
    <location>
        <begin position="580"/>
        <end position="603"/>
    </location>
</feature>
<evidence type="ECO:0000256" key="1">
    <source>
        <dbReference type="SAM" id="MobiDB-lite"/>
    </source>
</evidence>
<evidence type="ECO:0000313" key="4">
    <source>
        <dbReference type="EMBL" id="KAG8469466.1"/>
    </source>
</evidence>
<dbReference type="PROSITE" id="PS50211">
    <property type="entry name" value="DENN"/>
    <property type="match status" value="1"/>
</dbReference>
<gene>
    <name evidence="4" type="ORF">KFE25_005921</name>
</gene>
<dbReference type="PANTHER" id="PTHR12296:SF21">
    <property type="entry name" value="DENN DOMAIN-CONTAINING PROTEIN 3"/>
    <property type="match status" value="1"/>
</dbReference>
<feature type="compositionally biased region" description="Low complexity" evidence="1">
    <location>
        <begin position="745"/>
        <end position="756"/>
    </location>
</feature>
<dbReference type="GO" id="GO:0032483">
    <property type="term" value="P:regulation of Rab protein signal transduction"/>
    <property type="evidence" value="ECO:0007669"/>
    <property type="project" value="TreeGrafter"/>
</dbReference>
<dbReference type="InterPro" id="IPR043153">
    <property type="entry name" value="DENN_C"/>
</dbReference>
<name>A0A8J5XI70_DIALT</name>
<feature type="domain" description="UDENN" evidence="3">
    <location>
        <begin position="58"/>
        <end position="436"/>
    </location>
</feature>
<dbReference type="Proteomes" id="UP000751190">
    <property type="component" value="Unassembled WGS sequence"/>
</dbReference>
<evidence type="ECO:0000256" key="2">
    <source>
        <dbReference type="SAM" id="SignalP"/>
    </source>
</evidence>
<dbReference type="InterPro" id="IPR051696">
    <property type="entry name" value="DENN_Domain_GEFs"/>
</dbReference>
<sequence length="791" mass="83138">MAVRRGAAALLLLARPSCASSAPASAGAAGAAARVDSDVRAFVLVGPTVRGTAAAPSEAWGDAEFNAPLGLQLPVSRQFCALVRVGTAVPAEASAEHLVPYCFPDLLPLPDRTNGGLSSYVHTFACERPDGRTDHAACLTTAFPNPQAGAGAWTPVCLVLASAHPLYRVCTLFLQQVAEEHAQHGQLLPAAPALRQQLARVVGALDEVAAHTERLFADGMHPRLPLLPLLRALRWQTDTLVRAWLCVLLDGKLLIGSADAAVRNVAVHGVQTLLLPFECAGYVLPMLPTADGGAAFAPFLCHSPTPFLVGCDRTMLRAVRQSAHDVHCVDLDAAGAAAFSPAADVARLHEQLMGTPPLARLRAQLRTHASDEGSLDEGEVRAAFLSAALSLADPLSEDGVLGASRSPLDQSAVRHWRLLSGCANVLQRRIGRLFGASGVRVQPDDLANDFRLAKLDHLPALLLAELQHAGGAAAASVVGGTLSAHALPLVAEVCAAAPFQNLHAGCPPDGERGGAAVRCGQAAWRLTAQWARSHGAVYVRLKERAVTLQLLSLRLLSHVLRRGVRIRLPEGTWLPIARRGNARGAGGEADEATSADAGGVDDGDEQLADSTIADFQRRFAVREVPVVEYACSLTHGGGPAATRSSGRLFMTADSLCYLAGNGRLIRLPLVEVVRVEKTGGGPFAQRGIAVHTAQGPVLFFSALPSLGQERAFAFARYLQANAVRRAQQAVQQALEEEEEEEGARRQQAAAPATMRGAAGGSDRGSPPPTPARDGNALRKDERAGAVQHSGR</sequence>
<protein>
    <recommendedName>
        <fullName evidence="3">UDENN domain-containing protein</fullName>
    </recommendedName>
</protein>
<dbReference type="EMBL" id="JAGTXO010000002">
    <property type="protein sequence ID" value="KAG8469466.1"/>
    <property type="molecule type" value="Genomic_DNA"/>
</dbReference>
<dbReference type="Gene3D" id="3.40.50.11500">
    <property type="match status" value="1"/>
</dbReference>
<feature type="region of interest" description="Disordered" evidence="1">
    <location>
        <begin position="733"/>
        <end position="791"/>
    </location>
</feature>
<dbReference type="SMART" id="SM00568">
    <property type="entry name" value="GRAM"/>
    <property type="match status" value="1"/>
</dbReference>
<dbReference type="InterPro" id="IPR037516">
    <property type="entry name" value="Tripartite_DENN"/>
</dbReference>